<evidence type="ECO:0000256" key="3">
    <source>
        <dbReference type="ARBA" id="ARBA00022475"/>
    </source>
</evidence>
<comment type="subcellular location">
    <subcellularLocation>
        <location evidence="1">Cell membrane</location>
        <topology evidence="1">Multi-pass membrane protein</topology>
    </subcellularLocation>
</comment>
<dbReference type="InterPro" id="IPR032808">
    <property type="entry name" value="DoxX"/>
</dbReference>
<evidence type="ECO:0000256" key="5">
    <source>
        <dbReference type="ARBA" id="ARBA00022989"/>
    </source>
</evidence>
<accession>A0ABW4JZM6</accession>
<feature type="transmembrane region" description="Helical" evidence="7">
    <location>
        <begin position="87"/>
        <end position="112"/>
    </location>
</feature>
<evidence type="ECO:0000313" key="9">
    <source>
        <dbReference type="Proteomes" id="UP001597327"/>
    </source>
</evidence>
<keyword evidence="5 7" id="KW-1133">Transmembrane helix</keyword>
<proteinExistence type="inferred from homology"/>
<keyword evidence="6 7" id="KW-0472">Membrane</keyword>
<name>A0ABW4JZM6_9HYPH</name>
<dbReference type="RefSeq" id="WP_149894209.1">
    <property type="nucleotide sequence ID" value="NZ_JBHUFA010000013.1"/>
</dbReference>
<organism evidence="8 9">
    <name type="scientific">Roseibium aestuarii</name>
    <dbReference type="NCBI Taxonomy" id="2600299"/>
    <lineage>
        <taxon>Bacteria</taxon>
        <taxon>Pseudomonadati</taxon>
        <taxon>Pseudomonadota</taxon>
        <taxon>Alphaproteobacteria</taxon>
        <taxon>Hyphomicrobiales</taxon>
        <taxon>Stappiaceae</taxon>
        <taxon>Roseibium</taxon>
    </lineage>
</organism>
<protein>
    <submittedName>
        <fullName evidence="8">DoxX family membrane protein</fullName>
    </submittedName>
</protein>
<dbReference type="InterPro" id="IPR051907">
    <property type="entry name" value="DoxX-like_oxidoreductase"/>
</dbReference>
<comment type="similarity">
    <text evidence="2">Belongs to the DoxX family.</text>
</comment>
<evidence type="ECO:0000256" key="1">
    <source>
        <dbReference type="ARBA" id="ARBA00004651"/>
    </source>
</evidence>
<evidence type="ECO:0000256" key="6">
    <source>
        <dbReference type="ARBA" id="ARBA00023136"/>
    </source>
</evidence>
<dbReference type="EMBL" id="JBHUFA010000013">
    <property type="protein sequence ID" value="MFD1696986.1"/>
    <property type="molecule type" value="Genomic_DNA"/>
</dbReference>
<keyword evidence="4 7" id="KW-0812">Transmembrane</keyword>
<dbReference type="Proteomes" id="UP001597327">
    <property type="component" value="Unassembled WGS sequence"/>
</dbReference>
<evidence type="ECO:0000313" key="8">
    <source>
        <dbReference type="EMBL" id="MFD1696986.1"/>
    </source>
</evidence>
<keyword evidence="3" id="KW-1003">Cell membrane</keyword>
<sequence>MDGAIGMIHRGHKAAAEGVERLTRDWLPGLAARLVFASVLLVYFWQSGLTKLGEGALGFLMPSDGAYAQILPGVMDAAGYDVTQIPFFPYGLIVLLGTWAEFVLPLLVVLGLFTRVASVGMLGFLAVMTVVDITGHHVEAETIGAFFDANPGSVIADQRLMWAFPLLILALMGPGRISLDAWLGARMRKRATYY</sequence>
<feature type="transmembrane region" description="Helical" evidence="7">
    <location>
        <begin position="160"/>
        <end position="179"/>
    </location>
</feature>
<dbReference type="PANTHER" id="PTHR33452">
    <property type="entry name" value="OXIDOREDUCTASE CATD-RELATED"/>
    <property type="match status" value="1"/>
</dbReference>
<dbReference type="PANTHER" id="PTHR33452:SF1">
    <property type="entry name" value="INNER MEMBRANE PROTEIN YPHA-RELATED"/>
    <property type="match status" value="1"/>
</dbReference>
<gene>
    <name evidence="8" type="ORF">ACFSC7_15820</name>
</gene>
<evidence type="ECO:0000256" key="2">
    <source>
        <dbReference type="ARBA" id="ARBA00006679"/>
    </source>
</evidence>
<evidence type="ECO:0000256" key="7">
    <source>
        <dbReference type="SAM" id="Phobius"/>
    </source>
</evidence>
<feature type="transmembrane region" description="Helical" evidence="7">
    <location>
        <begin position="26"/>
        <end position="45"/>
    </location>
</feature>
<dbReference type="Pfam" id="PF07681">
    <property type="entry name" value="DoxX"/>
    <property type="match status" value="1"/>
</dbReference>
<keyword evidence="9" id="KW-1185">Reference proteome</keyword>
<comment type="caution">
    <text evidence="8">The sequence shown here is derived from an EMBL/GenBank/DDBJ whole genome shotgun (WGS) entry which is preliminary data.</text>
</comment>
<reference evidence="9" key="1">
    <citation type="journal article" date="2019" name="Int. J. Syst. Evol. Microbiol.">
        <title>The Global Catalogue of Microorganisms (GCM) 10K type strain sequencing project: providing services to taxonomists for standard genome sequencing and annotation.</title>
        <authorList>
            <consortium name="The Broad Institute Genomics Platform"/>
            <consortium name="The Broad Institute Genome Sequencing Center for Infectious Disease"/>
            <person name="Wu L."/>
            <person name="Ma J."/>
        </authorList>
    </citation>
    <scope>NUCLEOTIDE SEQUENCE [LARGE SCALE GENOMIC DNA]</scope>
    <source>
        <strain evidence="9">JCM 3369</strain>
    </source>
</reference>
<feature type="transmembrane region" description="Helical" evidence="7">
    <location>
        <begin position="119"/>
        <end position="138"/>
    </location>
</feature>
<evidence type="ECO:0000256" key="4">
    <source>
        <dbReference type="ARBA" id="ARBA00022692"/>
    </source>
</evidence>